<dbReference type="AlphaFoldDB" id="A0A9D1UF66"/>
<feature type="region of interest" description="Disordered" evidence="1">
    <location>
        <begin position="25"/>
        <end position="67"/>
    </location>
</feature>
<proteinExistence type="predicted"/>
<keyword evidence="2" id="KW-0732">Signal</keyword>
<reference evidence="3" key="2">
    <citation type="submission" date="2021-04" db="EMBL/GenBank/DDBJ databases">
        <authorList>
            <person name="Gilroy R."/>
        </authorList>
    </citation>
    <scope>NUCLEOTIDE SEQUENCE</scope>
    <source>
        <strain evidence="3">421</strain>
    </source>
</reference>
<evidence type="ECO:0000313" key="3">
    <source>
        <dbReference type="EMBL" id="HIW85574.1"/>
    </source>
</evidence>
<reference evidence="3" key="1">
    <citation type="journal article" date="2021" name="PeerJ">
        <title>Extensive microbial diversity within the chicken gut microbiome revealed by metagenomics and culture.</title>
        <authorList>
            <person name="Gilroy R."/>
            <person name="Ravi A."/>
            <person name="Getino M."/>
            <person name="Pursley I."/>
            <person name="Horton D.L."/>
            <person name="Alikhan N.F."/>
            <person name="Baker D."/>
            <person name="Gharbi K."/>
            <person name="Hall N."/>
            <person name="Watson M."/>
            <person name="Adriaenssens E.M."/>
            <person name="Foster-Nyarko E."/>
            <person name="Jarju S."/>
            <person name="Secka A."/>
            <person name="Antonio M."/>
            <person name="Oren A."/>
            <person name="Chaudhuri R.R."/>
            <person name="La Ragione R."/>
            <person name="Hildebrand F."/>
            <person name="Pallen M.J."/>
        </authorList>
    </citation>
    <scope>NUCLEOTIDE SEQUENCE</scope>
    <source>
        <strain evidence="3">421</strain>
    </source>
</reference>
<name>A0A9D1UF66_9FIRM</name>
<accession>A0A9D1UF66</accession>
<feature type="signal peptide" evidence="2">
    <location>
        <begin position="1"/>
        <end position="21"/>
    </location>
</feature>
<comment type="caution">
    <text evidence="3">The sequence shown here is derived from an EMBL/GenBank/DDBJ whole genome shotgun (WGS) entry which is preliminary data.</text>
</comment>
<evidence type="ECO:0000256" key="2">
    <source>
        <dbReference type="SAM" id="SignalP"/>
    </source>
</evidence>
<sequence>MKRFIAAFAAAALLFTLNACSAGGESVVTQSPQQTTQAQTQSETQQAAQPAWQWQKDSPEDQGVDAA</sequence>
<dbReference type="EMBL" id="DXGE01000015">
    <property type="protein sequence ID" value="HIW85574.1"/>
    <property type="molecule type" value="Genomic_DNA"/>
</dbReference>
<evidence type="ECO:0000256" key="1">
    <source>
        <dbReference type="SAM" id="MobiDB-lite"/>
    </source>
</evidence>
<feature type="chain" id="PRO_5038381633" evidence="2">
    <location>
        <begin position="22"/>
        <end position="67"/>
    </location>
</feature>
<dbReference type="Proteomes" id="UP000824205">
    <property type="component" value="Unassembled WGS sequence"/>
</dbReference>
<organism evidence="3 4">
    <name type="scientific">Candidatus Eubacterium faecipullorum</name>
    <dbReference type="NCBI Taxonomy" id="2838571"/>
    <lineage>
        <taxon>Bacteria</taxon>
        <taxon>Bacillati</taxon>
        <taxon>Bacillota</taxon>
        <taxon>Clostridia</taxon>
        <taxon>Eubacteriales</taxon>
        <taxon>Eubacteriaceae</taxon>
        <taxon>Eubacterium</taxon>
    </lineage>
</organism>
<protein>
    <submittedName>
        <fullName evidence="3">Uncharacterized protein</fullName>
    </submittedName>
</protein>
<feature type="compositionally biased region" description="Low complexity" evidence="1">
    <location>
        <begin position="29"/>
        <end position="55"/>
    </location>
</feature>
<gene>
    <name evidence="3" type="ORF">IAA48_03675</name>
</gene>
<evidence type="ECO:0000313" key="4">
    <source>
        <dbReference type="Proteomes" id="UP000824205"/>
    </source>
</evidence>